<reference evidence="3" key="2">
    <citation type="submission" date="2025-08" db="UniProtKB">
        <authorList>
            <consortium name="Ensembl"/>
        </authorList>
    </citation>
    <scope>IDENTIFICATION</scope>
    <source>
        <strain evidence="3">breed Abyssinian</strain>
    </source>
</reference>
<feature type="compositionally biased region" description="Low complexity" evidence="2">
    <location>
        <begin position="82"/>
        <end position="94"/>
    </location>
</feature>
<dbReference type="GeneTree" id="ENSGT00950000183163"/>
<feature type="compositionally biased region" description="Basic and acidic residues" evidence="2">
    <location>
        <begin position="310"/>
        <end position="340"/>
    </location>
</feature>
<feature type="compositionally biased region" description="Basic and acidic residues" evidence="2">
    <location>
        <begin position="58"/>
        <end position="75"/>
    </location>
</feature>
<feature type="compositionally biased region" description="Low complexity" evidence="2">
    <location>
        <begin position="517"/>
        <end position="527"/>
    </location>
</feature>
<feature type="compositionally biased region" description="Basic residues" evidence="2">
    <location>
        <begin position="121"/>
        <end position="143"/>
    </location>
</feature>
<evidence type="ECO:0000256" key="1">
    <source>
        <dbReference type="ARBA" id="ARBA00006481"/>
    </source>
</evidence>
<sequence length="883" mass="100562">MSKTNKSKSGSRSSRSRSASRSRSRSFSKSRSRSRSVSRSRKRRLSSRSRSRSYSPAHNRERNHPRVYQNRDFRGHNRGYRRPYYFRGRNRGFYPWGQYNRGGYGNYRSNWQNYRQAYSPRRGRSRSRSPKRRSPSPRSRSHSRNSDKSSSDRSRRSSSSRSSSNHSRVESSKRKSAKEKKSSSKDSRPSQAAGDNQGDEAKEQTFSGGTSQDTKASDSSKPWPDATTYTAGSASRASAVSDTSQMGSTLQSGSGYQAGTHQGPFDHGSGSLSPSKKSPVGKSPPATGSTYGSSQKEEAAAPGGAAYTKRYLEEQKTENGKDKEQKQTNTDKEKMKEKGSFSDTGLGDAKMKSDPFAPKTDAEKSFRGSQSPKRYKLRDDFEKKMADFHKEDMDGQDKDKAKGRKESEFDDEPKFMSKVIAGANKNQEEEKSGKWEGLVYAPPGKEKQRKTEELEEESFSERSKKEDRGGPKRTESGHRGFVPEKNFRVTAYKAVQEKSSSPPPRKTSESREKLGAKGDFSSGKSSFSITREAQVNVRMDSFDEDLARPSGLLAQERKLCRDLVHSNKKEQEFRSIFQHIQSAQSQRSPSELFAQHIVTIVHHVKEHHFGSSGMTLHERFTKYLKRGTEQEAAKNKKSPEIHRRIDISPSTFRKHGLAHDEMKSPREPGYKTEGKYKDDPVDLRLDIERRKKHKERDLKRGKSRESVDSRDSSHSRERSAEKTEKTHKGSKKQKKHRRARDRSRSSSSSSQSSHSYKAEEYTEETEEREESTTGFDKSRLGTKDFVGPSERGGRARGTFQFRARGRGWGRGNYSGNNNNNSNNDFQKRTREEEWDPEYTPKSKKYYLHDDREGEGSDKWAYVVTIAERFNLGNFDSSKRKQSM</sequence>
<feature type="compositionally biased region" description="Low complexity" evidence="2">
    <location>
        <begin position="745"/>
        <end position="755"/>
    </location>
</feature>
<evidence type="ECO:0000313" key="3">
    <source>
        <dbReference type="Ensembl" id="ENSFCTP00005038170.1"/>
    </source>
</evidence>
<feature type="compositionally biased region" description="Basic and acidic residues" evidence="2">
    <location>
        <begin position="459"/>
        <end position="487"/>
    </location>
</feature>
<feature type="region of interest" description="Disordered" evidence="2">
    <location>
        <begin position="629"/>
        <end position="838"/>
    </location>
</feature>
<feature type="compositionally biased region" description="Low complexity" evidence="2">
    <location>
        <begin position="157"/>
        <end position="166"/>
    </location>
</feature>
<feature type="compositionally biased region" description="Basic and acidic residues" evidence="2">
    <location>
        <begin position="144"/>
        <end position="155"/>
    </location>
</feature>
<feature type="compositionally biased region" description="Low complexity" evidence="2">
    <location>
        <begin position="1"/>
        <end position="13"/>
    </location>
</feature>
<feature type="compositionally biased region" description="Basic and acidic residues" evidence="2">
    <location>
        <begin position="657"/>
        <end position="727"/>
    </location>
</feature>
<feature type="compositionally biased region" description="Basic residues" evidence="2">
    <location>
        <begin position="14"/>
        <end position="51"/>
    </location>
</feature>
<feature type="compositionally biased region" description="Polar residues" evidence="2">
    <location>
        <begin position="204"/>
        <end position="220"/>
    </location>
</feature>
<keyword evidence="4" id="KW-1185">Reference proteome</keyword>
<reference evidence="3 4" key="1">
    <citation type="submission" date="2021-02" db="EMBL/GenBank/DDBJ databases">
        <title>Safari Cat Assemblies.</title>
        <authorList>
            <person name="Bredemeyer K.R."/>
            <person name="Murphy W.J."/>
        </authorList>
    </citation>
    <scope>NUCLEOTIDE SEQUENCE [LARGE SCALE GENOMIC DNA]</scope>
</reference>
<feature type="compositionally biased region" description="Basic and acidic residues" evidence="2">
    <location>
        <begin position="629"/>
        <end position="646"/>
    </location>
</feature>
<dbReference type="Proteomes" id="UP000823872">
    <property type="component" value="Chromosome C1"/>
</dbReference>
<accession>A0ABI7YUQ2</accession>
<evidence type="ECO:0000256" key="2">
    <source>
        <dbReference type="SAM" id="MobiDB-lite"/>
    </source>
</evidence>
<feature type="compositionally biased region" description="Low complexity" evidence="2">
    <location>
        <begin position="813"/>
        <end position="823"/>
    </location>
</feature>
<dbReference type="InterPro" id="IPR029199">
    <property type="entry name" value="THRAP3_BCLAF1"/>
</dbReference>
<feature type="compositionally biased region" description="Basic residues" evidence="2">
    <location>
        <begin position="728"/>
        <end position="741"/>
    </location>
</feature>
<feature type="compositionally biased region" description="Basic and acidic residues" evidence="2">
    <location>
        <begin position="506"/>
        <end position="516"/>
    </location>
</feature>
<name>A0ABI7YUQ2_FELCA</name>
<feature type="region of interest" description="Disordered" evidence="2">
    <location>
        <begin position="117"/>
        <end position="527"/>
    </location>
</feature>
<comment type="similarity">
    <text evidence="1">Belongs to the BCLAF1/THRAP3 family.</text>
</comment>
<proteinExistence type="inferred from homology"/>
<dbReference type="PANTHER" id="PTHR15268:SF16">
    <property type="entry name" value="THYROID HORMONE RECEPTOR-ASSOCIATED PROTEIN 3"/>
    <property type="match status" value="1"/>
</dbReference>
<evidence type="ECO:0008006" key="5">
    <source>
        <dbReference type="Google" id="ProtNLM"/>
    </source>
</evidence>
<feature type="compositionally biased region" description="Polar residues" evidence="2">
    <location>
        <begin position="227"/>
        <end position="260"/>
    </location>
</feature>
<reference evidence="3" key="3">
    <citation type="submission" date="2025-09" db="UniProtKB">
        <authorList>
            <consortium name="Ensembl"/>
        </authorList>
    </citation>
    <scope>IDENTIFICATION</scope>
    <source>
        <strain evidence="3">breed Abyssinian</strain>
    </source>
</reference>
<dbReference type="PANTHER" id="PTHR15268">
    <property type="entry name" value="THRAP3/BCLAF1"/>
    <property type="match status" value="1"/>
</dbReference>
<gene>
    <name evidence="3" type="primary">THRAP3</name>
</gene>
<dbReference type="Pfam" id="PF15440">
    <property type="entry name" value="THRAP3_BCLAF1"/>
    <property type="match status" value="1"/>
</dbReference>
<evidence type="ECO:0000313" key="4">
    <source>
        <dbReference type="Proteomes" id="UP000823872"/>
    </source>
</evidence>
<feature type="compositionally biased region" description="Low complexity" evidence="2">
    <location>
        <begin position="268"/>
        <end position="285"/>
    </location>
</feature>
<feature type="compositionally biased region" description="Basic and acidic residues" evidence="2">
    <location>
        <begin position="167"/>
        <end position="188"/>
    </location>
</feature>
<protein>
    <recommendedName>
        <fullName evidence="5">Thyroid hormone receptor associated protein 3</fullName>
    </recommendedName>
</protein>
<feature type="compositionally biased region" description="Basic and acidic residues" evidence="2">
    <location>
        <begin position="377"/>
        <end position="415"/>
    </location>
</feature>
<dbReference type="Ensembl" id="ENSFCTT00005052067.1">
    <property type="protein sequence ID" value="ENSFCTP00005038170.1"/>
    <property type="gene ID" value="ENSFCTG00005018110.1"/>
</dbReference>
<feature type="region of interest" description="Disordered" evidence="2">
    <location>
        <begin position="1"/>
        <end position="94"/>
    </location>
</feature>
<organism evidence="3 4">
    <name type="scientific">Felis catus</name>
    <name type="common">Cat</name>
    <name type="synonym">Felis silvestris catus</name>
    <dbReference type="NCBI Taxonomy" id="9685"/>
    <lineage>
        <taxon>Eukaryota</taxon>
        <taxon>Metazoa</taxon>
        <taxon>Chordata</taxon>
        <taxon>Craniata</taxon>
        <taxon>Vertebrata</taxon>
        <taxon>Euteleostomi</taxon>
        <taxon>Mammalia</taxon>
        <taxon>Eutheria</taxon>
        <taxon>Laurasiatheria</taxon>
        <taxon>Carnivora</taxon>
        <taxon>Feliformia</taxon>
        <taxon>Felidae</taxon>
        <taxon>Felinae</taxon>
        <taxon>Felis</taxon>
    </lineage>
</organism>